<dbReference type="InterPro" id="IPR000795">
    <property type="entry name" value="T_Tr_GTP-bd_dom"/>
</dbReference>
<protein>
    <recommendedName>
        <fullName evidence="4">Tr-type G domain-containing protein</fullName>
    </recommendedName>
</protein>
<name>A0A846XBW8_9NOCA</name>
<dbReference type="InterPro" id="IPR027417">
    <property type="entry name" value="P-loop_NTPase"/>
</dbReference>
<keyword evidence="6" id="KW-1185">Reference proteome</keyword>
<evidence type="ECO:0000259" key="4">
    <source>
        <dbReference type="Pfam" id="PF00009"/>
    </source>
</evidence>
<sequence>MGIEVIEPQLIRNVTVVGDPDTTTRVVHRLLRDLTRTGTGVSSTVHWTTDHTDHTIRIAELSSHAPIVPLERSIRVADGLIAVMDAAAKRDPRLETALRVADDHQVARLCLVTGLDHPAADFGHCVATIADTHGAVPLALQLPHGIGTEFEGALDLLSLGEFEQVAADLAGSHRTAAEQCYRHLVDTVVDDAVIADLSGPCKIPAGRLHHRIRYLTQIGDIAPVLCDTTPWGAIAALLDAIVRYLPSPLHVCQPEHALDY</sequence>
<evidence type="ECO:0000256" key="1">
    <source>
        <dbReference type="ARBA" id="ARBA00022741"/>
    </source>
</evidence>
<dbReference type="GO" id="GO:0032790">
    <property type="term" value="P:ribosome disassembly"/>
    <property type="evidence" value="ECO:0007669"/>
    <property type="project" value="TreeGrafter"/>
</dbReference>
<evidence type="ECO:0000256" key="3">
    <source>
        <dbReference type="ARBA" id="ARBA00023134"/>
    </source>
</evidence>
<organism evidence="5 6">
    <name type="scientific">Nocardia speluncae</name>
    <dbReference type="NCBI Taxonomy" id="419477"/>
    <lineage>
        <taxon>Bacteria</taxon>
        <taxon>Bacillati</taxon>
        <taxon>Actinomycetota</taxon>
        <taxon>Actinomycetes</taxon>
        <taxon>Mycobacteriales</taxon>
        <taxon>Nocardiaceae</taxon>
        <taxon>Nocardia</taxon>
    </lineage>
</organism>
<dbReference type="GO" id="GO:0003924">
    <property type="term" value="F:GTPase activity"/>
    <property type="evidence" value="ECO:0007669"/>
    <property type="project" value="InterPro"/>
</dbReference>
<dbReference type="RefSeq" id="WP_068049754.1">
    <property type="nucleotide sequence ID" value="NZ_JAAXOO010000001.1"/>
</dbReference>
<evidence type="ECO:0000256" key="2">
    <source>
        <dbReference type="ARBA" id="ARBA00022917"/>
    </source>
</evidence>
<dbReference type="PANTHER" id="PTHR43261">
    <property type="entry name" value="TRANSLATION ELONGATION FACTOR G-RELATED"/>
    <property type="match status" value="1"/>
</dbReference>
<dbReference type="AlphaFoldDB" id="A0A846XBW8"/>
<dbReference type="Gene3D" id="3.40.50.300">
    <property type="entry name" value="P-loop containing nucleotide triphosphate hydrolases"/>
    <property type="match status" value="2"/>
</dbReference>
<dbReference type="Pfam" id="PF00009">
    <property type="entry name" value="GTP_EFTU"/>
    <property type="match status" value="1"/>
</dbReference>
<keyword evidence="1" id="KW-0547">Nucleotide-binding</keyword>
<dbReference type="GO" id="GO:0006412">
    <property type="term" value="P:translation"/>
    <property type="evidence" value="ECO:0007669"/>
    <property type="project" value="UniProtKB-KW"/>
</dbReference>
<keyword evidence="2" id="KW-0648">Protein biosynthesis</keyword>
<comment type="caution">
    <text evidence="5">The sequence shown here is derived from an EMBL/GenBank/DDBJ whole genome shotgun (WGS) entry which is preliminary data.</text>
</comment>
<reference evidence="5 6" key="1">
    <citation type="submission" date="2020-04" db="EMBL/GenBank/DDBJ databases">
        <title>MicrobeNet Type strains.</title>
        <authorList>
            <person name="Nicholson A.C."/>
        </authorList>
    </citation>
    <scope>NUCLEOTIDE SEQUENCE [LARGE SCALE GENOMIC DNA]</scope>
    <source>
        <strain evidence="5 6">DSM 45078</strain>
    </source>
</reference>
<gene>
    <name evidence="5" type="ORF">HGA13_00285</name>
</gene>
<feature type="domain" description="Tr-type G" evidence="4">
    <location>
        <begin position="70"/>
        <end position="246"/>
    </location>
</feature>
<evidence type="ECO:0000313" key="5">
    <source>
        <dbReference type="EMBL" id="NKY31514.1"/>
    </source>
</evidence>
<dbReference type="Proteomes" id="UP000565715">
    <property type="component" value="Unassembled WGS sequence"/>
</dbReference>
<accession>A0A846XBW8</accession>
<proteinExistence type="predicted"/>
<dbReference type="PANTHER" id="PTHR43261:SF1">
    <property type="entry name" value="RIBOSOME-RELEASING FACTOR 2, MITOCHONDRIAL"/>
    <property type="match status" value="1"/>
</dbReference>
<dbReference type="EMBL" id="JAAXOO010000001">
    <property type="protein sequence ID" value="NKY31514.1"/>
    <property type="molecule type" value="Genomic_DNA"/>
</dbReference>
<keyword evidence="3" id="KW-0342">GTP-binding</keyword>
<dbReference type="GO" id="GO:0005525">
    <property type="term" value="F:GTP binding"/>
    <property type="evidence" value="ECO:0007669"/>
    <property type="project" value="UniProtKB-KW"/>
</dbReference>
<evidence type="ECO:0000313" key="6">
    <source>
        <dbReference type="Proteomes" id="UP000565715"/>
    </source>
</evidence>
<dbReference type="SUPFAM" id="SSF52540">
    <property type="entry name" value="P-loop containing nucleoside triphosphate hydrolases"/>
    <property type="match status" value="1"/>
</dbReference>